<name>A0ABW6QS97_9NOCA</name>
<dbReference type="Proteomes" id="UP001601948">
    <property type="component" value="Unassembled WGS sequence"/>
</dbReference>
<keyword evidence="2" id="KW-1185">Reference proteome</keyword>
<reference evidence="1 2" key="1">
    <citation type="submission" date="2024-10" db="EMBL/GenBank/DDBJ databases">
        <title>The Natural Products Discovery Center: Release of the First 8490 Sequenced Strains for Exploring Actinobacteria Biosynthetic Diversity.</title>
        <authorList>
            <person name="Kalkreuter E."/>
            <person name="Kautsar S.A."/>
            <person name="Yang D."/>
            <person name="Bader C.D."/>
            <person name="Teijaro C.N."/>
            <person name="Fluegel L."/>
            <person name="Davis C.M."/>
            <person name="Simpson J.R."/>
            <person name="Lauterbach L."/>
            <person name="Steele A.D."/>
            <person name="Gui C."/>
            <person name="Meng S."/>
            <person name="Li G."/>
            <person name="Viehrig K."/>
            <person name="Ye F."/>
            <person name="Su P."/>
            <person name="Kiefer A.F."/>
            <person name="Nichols A."/>
            <person name="Cepeda A.J."/>
            <person name="Yan W."/>
            <person name="Fan B."/>
            <person name="Jiang Y."/>
            <person name="Adhikari A."/>
            <person name="Zheng C.-J."/>
            <person name="Schuster L."/>
            <person name="Cowan T.M."/>
            <person name="Smanski M.J."/>
            <person name="Chevrette M.G."/>
            <person name="De Carvalho L.P.S."/>
            <person name="Shen B."/>
        </authorList>
    </citation>
    <scope>NUCLEOTIDE SEQUENCE [LARGE SCALE GENOMIC DNA]</scope>
    <source>
        <strain evidence="1 2">NPDC003040</strain>
    </source>
</reference>
<organism evidence="1 2">
    <name type="scientific">Nocardia suismassiliense</name>
    <dbReference type="NCBI Taxonomy" id="2077092"/>
    <lineage>
        <taxon>Bacteria</taxon>
        <taxon>Bacillati</taxon>
        <taxon>Actinomycetota</taxon>
        <taxon>Actinomycetes</taxon>
        <taxon>Mycobacteriales</taxon>
        <taxon>Nocardiaceae</taxon>
        <taxon>Nocardia</taxon>
    </lineage>
</organism>
<comment type="caution">
    <text evidence="1">The sequence shown here is derived from an EMBL/GenBank/DDBJ whole genome shotgun (WGS) entry which is preliminary data.</text>
</comment>
<protein>
    <submittedName>
        <fullName evidence="1">Uncharacterized protein</fullName>
    </submittedName>
</protein>
<evidence type="ECO:0000313" key="2">
    <source>
        <dbReference type="Proteomes" id="UP001601948"/>
    </source>
</evidence>
<sequence>MHIRFAYQADDSGTPVVIDDRWASKSPATAFLADFERSHNPRLAAYLVDDDPTADADQTKLRLNCEELWDS</sequence>
<accession>A0ABW6QS97</accession>
<proteinExistence type="predicted"/>
<dbReference type="RefSeq" id="WP_387717454.1">
    <property type="nucleotide sequence ID" value="NZ_JBIAPI010000002.1"/>
</dbReference>
<gene>
    <name evidence="1" type="ORF">ACFYV7_15060</name>
</gene>
<dbReference type="EMBL" id="JBIAPI010000002">
    <property type="protein sequence ID" value="MFF3224110.1"/>
    <property type="molecule type" value="Genomic_DNA"/>
</dbReference>
<evidence type="ECO:0000313" key="1">
    <source>
        <dbReference type="EMBL" id="MFF3224110.1"/>
    </source>
</evidence>